<gene>
    <name evidence="3" type="ORF">F8O05_05430</name>
</gene>
<dbReference type="SUPFAM" id="SSF51971">
    <property type="entry name" value="Nucleotide-binding domain"/>
    <property type="match status" value="1"/>
</dbReference>
<dbReference type="Pfam" id="PF00258">
    <property type="entry name" value="Flavodoxin_1"/>
    <property type="match status" value="1"/>
</dbReference>
<dbReference type="InterPro" id="IPR029039">
    <property type="entry name" value="Flavoprotein-like_sf"/>
</dbReference>
<dbReference type="Pfam" id="PF00067">
    <property type="entry name" value="p450"/>
    <property type="match status" value="1"/>
</dbReference>
<feature type="domain" description="Flavodoxin-like" evidence="2">
    <location>
        <begin position="841"/>
        <end position="911"/>
    </location>
</feature>
<dbReference type="OrthoDB" id="502624at2"/>
<dbReference type="SUPFAM" id="SSF52218">
    <property type="entry name" value="Flavoproteins"/>
    <property type="match status" value="1"/>
</dbReference>
<dbReference type="GO" id="GO:0010181">
    <property type="term" value="F:FMN binding"/>
    <property type="evidence" value="ECO:0007669"/>
    <property type="project" value="InterPro"/>
</dbReference>
<sequence>MMNEGRPAPVADWVTIPELYADPFPTFERLRAEGGVHWVPAIGRYLITSYAAVHDTELDQETFSANEEGSLMIRAMGHSMLRKDDPEHYVERRAWQPVLRPGIVKRTWTPIFERNTDRYLDEFIAKGPGADLVWDFASPLVAENLRAVIGLHNATPEDLQRWSTTMIAATGNYADDPVVWAKGEASYNEVDEALDEMIQWHRKHPDDSLLSALLRLPDYQMSVESIRANVKMTIGGGLNEPRDAIGVAAWGLLQNPNQLALIREGKATWDNAFDEAIRWVAPIGMYSRQTKRDVVLQGVHLPAGAKLGISLLSANRDETQWQEPARFDITRADEGTHLAFGKGVHVCLGAWVARAEVAATALPRLFDRLPDLRLDPQNPAEASGWVFRGMSKLPVQWTPSEHDQRKDAPARIAIVGSGPSGCYTAQALRRQLPDAEINIIDKLATPYGLVRHGVAADHQGTKDVARQFSRLFEKERVNFIGNIEIGEDLSLESLRSAFDAVVLANGLHEDATLTIPGAQLDGVVGAGRVTRLLNSHVHEDREIKSLGEQFALIGHGNVAMDVIRLAAADDATLAGSDIDDEAREALFSQTRVIHAIGRSLPSAAKFDPVMVREIADLEGVAHRVHGVDAQSLSAMGDVRSELILELLQREAPTQPRVTIEWWFGYAPKQVLGDEEVSSLEISRCDGLELETLEVSAVVTAIGFRAGQHQELVEMTESARQTGRIDRGLYAAGWARRGPRGTIPSQRTDARELANTIIEDLGDSSKPGRKAISRALAKATTYDGWLLIDAHEARKAAPGRIRGKITDAYEMRLLAGSALSLPQGDDSTITNDTPGEVAGEPITIAFGTESGNAELVAEELANQLGRRGEVQVVDLATVTPHELARDRLLMVVCSTYGDGELPTTVREFHEQL</sequence>
<dbReference type="PROSITE" id="PS50902">
    <property type="entry name" value="FLAVODOXIN_LIKE"/>
    <property type="match status" value="1"/>
</dbReference>
<reference evidence="3 4" key="1">
    <citation type="submission" date="2019-09" db="EMBL/GenBank/DDBJ databases">
        <title>Phylogeny of genus Pseudoclavibacter and closely related genus.</title>
        <authorList>
            <person name="Li Y."/>
        </authorList>
    </citation>
    <scope>NUCLEOTIDE SEQUENCE [LARGE SCALE GENOMIC DNA]</scope>
    <source>
        <strain evidence="3 4">KCTC 13959</strain>
    </source>
</reference>
<dbReference type="PRINTS" id="PR00359">
    <property type="entry name" value="BP450"/>
</dbReference>
<dbReference type="InterPro" id="IPR008254">
    <property type="entry name" value="Flavodoxin/NO_synth"/>
</dbReference>
<dbReference type="GO" id="GO:0005506">
    <property type="term" value="F:iron ion binding"/>
    <property type="evidence" value="ECO:0007669"/>
    <property type="project" value="InterPro"/>
</dbReference>
<dbReference type="InterPro" id="IPR001128">
    <property type="entry name" value="Cyt_P450"/>
</dbReference>
<dbReference type="InterPro" id="IPR036188">
    <property type="entry name" value="FAD/NAD-bd_sf"/>
</dbReference>
<dbReference type="InterPro" id="IPR002397">
    <property type="entry name" value="Cyt_P450_B"/>
</dbReference>
<dbReference type="GO" id="GO:0016705">
    <property type="term" value="F:oxidoreductase activity, acting on paired donors, with incorporation or reduction of molecular oxygen"/>
    <property type="evidence" value="ECO:0007669"/>
    <property type="project" value="InterPro"/>
</dbReference>
<comment type="caution">
    <text evidence="3">The sequence shown here is derived from an EMBL/GenBank/DDBJ whole genome shotgun (WGS) entry which is preliminary data.</text>
</comment>
<comment type="similarity">
    <text evidence="1">Belongs to the cytochrome P450 family.</text>
</comment>
<dbReference type="InterPro" id="IPR023753">
    <property type="entry name" value="FAD/NAD-binding_dom"/>
</dbReference>
<dbReference type="EMBL" id="WBKB01000002">
    <property type="protein sequence ID" value="KAB1644213.1"/>
    <property type="molecule type" value="Genomic_DNA"/>
</dbReference>
<evidence type="ECO:0000259" key="2">
    <source>
        <dbReference type="PROSITE" id="PS50902"/>
    </source>
</evidence>
<proteinExistence type="inferred from homology"/>
<dbReference type="PROSITE" id="PS00086">
    <property type="entry name" value="CYTOCHROME_P450"/>
    <property type="match status" value="1"/>
</dbReference>
<dbReference type="GO" id="GO:0004497">
    <property type="term" value="F:monooxygenase activity"/>
    <property type="evidence" value="ECO:0007669"/>
    <property type="project" value="InterPro"/>
</dbReference>
<dbReference type="PANTHER" id="PTHR46696">
    <property type="entry name" value="P450, PUTATIVE (EUROFUNG)-RELATED"/>
    <property type="match status" value="1"/>
</dbReference>
<protein>
    <submittedName>
        <fullName evidence="3">Cytochrome P450</fullName>
    </submittedName>
</protein>
<dbReference type="Gene3D" id="3.40.50.360">
    <property type="match status" value="1"/>
</dbReference>
<evidence type="ECO:0000313" key="3">
    <source>
        <dbReference type="EMBL" id="KAB1644213.1"/>
    </source>
</evidence>
<organism evidence="3 4">
    <name type="scientific">Gulosibacter chungangensis</name>
    <dbReference type="NCBI Taxonomy" id="979746"/>
    <lineage>
        <taxon>Bacteria</taxon>
        <taxon>Bacillati</taxon>
        <taxon>Actinomycetota</taxon>
        <taxon>Actinomycetes</taxon>
        <taxon>Micrococcales</taxon>
        <taxon>Microbacteriaceae</taxon>
        <taxon>Gulosibacter</taxon>
    </lineage>
</organism>
<evidence type="ECO:0000256" key="1">
    <source>
        <dbReference type="ARBA" id="ARBA00010617"/>
    </source>
</evidence>
<dbReference type="InterPro" id="IPR017972">
    <property type="entry name" value="Cyt_P450_CS"/>
</dbReference>
<accession>A0A7J5BFQ3</accession>
<evidence type="ECO:0000313" key="4">
    <source>
        <dbReference type="Proteomes" id="UP000433493"/>
    </source>
</evidence>
<dbReference type="SUPFAM" id="SSF48264">
    <property type="entry name" value="Cytochrome P450"/>
    <property type="match status" value="1"/>
</dbReference>
<dbReference type="AlphaFoldDB" id="A0A7J5BFQ3"/>
<dbReference type="GO" id="GO:0020037">
    <property type="term" value="F:heme binding"/>
    <property type="evidence" value="ECO:0007669"/>
    <property type="project" value="InterPro"/>
</dbReference>
<dbReference type="Proteomes" id="UP000433493">
    <property type="component" value="Unassembled WGS sequence"/>
</dbReference>
<name>A0A7J5BFQ3_9MICO</name>
<dbReference type="PANTHER" id="PTHR46696:SF1">
    <property type="entry name" value="CYTOCHROME P450 YJIB-RELATED"/>
    <property type="match status" value="1"/>
</dbReference>
<dbReference type="Gene3D" id="3.50.50.60">
    <property type="entry name" value="FAD/NAD(P)-binding domain"/>
    <property type="match status" value="1"/>
</dbReference>
<dbReference type="Gene3D" id="3.40.50.720">
    <property type="entry name" value="NAD(P)-binding Rossmann-like Domain"/>
    <property type="match status" value="1"/>
</dbReference>
<dbReference type="InterPro" id="IPR036396">
    <property type="entry name" value="Cyt_P450_sf"/>
</dbReference>
<dbReference type="Gene3D" id="1.10.630.10">
    <property type="entry name" value="Cytochrome P450"/>
    <property type="match status" value="1"/>
</dbReference>
<keyword evidence="4" id="KW-1185">Reference proteome</keyword>
<dbReference type="Pfam" id="PF07992">
    <property type="entry name" value="Pyr_redox_2"/>
    <property type="match status" value="1"/>
</dbReference>